<feature type="chain" id="PRO_5019470146" description="Lipoprotein YgdI/YgdR-like SH3-like domain-containing protein" evidence="6">
    <location>
        <begin position="24"/>
        <end position="73"/>
    </location>
</feature>
<dbReference type="Proteomes" id="UP000288794">
    <property type="component" value="Unassembled WGS sequence"/>
</dbReference>
<evidence type="ECO:0000256" key="3">
    <source>
        <dbReference type="ARBA" id="ARBA00023136"/>
    </source>
</evidence>
<dbReference type="PROSITE" id="PS51257">
    <property type="entry name" value="PROKAR_LIPOPROTEIN"/>
    <property type="match status" value="1"/>
</dbReference>
<gene>
    <name evidence="8" type="ORF">ED28_15960</name>
</gene>
<dbReference type="PANTHER" id="PTHR37011:SF2">
    <property type="entry name" value="LIPOPROTEIN"/>
    <property type="match status" value="1"/>
</dbReference>
<dbReference type="RefSeq" id="WP_128179021.1">
    <property type="nucleotide sequence ID" value="NZ_CP071409.1"/>
</dbReference>
<dbReference type="Pfam" id="PF06004">
    <property type="entry name" value="DUF903"/>
    <property type="match status" value="1"/>
</dbReference>
<evidence type="ECO:0000256" key="1">
    <source>
        <dbReference type="ARBA" id="ARBA00022475"/>
    </source>
</evidence>
<evidence type="ECO:0000313" key="8">
    <source>
        <dbReference type="EMBL" id="RWR00944.1"/>
    </source>
</evidence>
<proteinExistence type="predicted"/>
<accession>A0A443IA35</accession>
<evidence type="ECO:0000256" key="6">
    <source>
        <dbReference type="SAM" id="SignalP"/>
    </source>
</evidence>
<feature type="signal peptide" evidence="6">
    <location>
        <begin position="1"/>
        <end position="23"/>
    </location>
</feature>
<keyword evidence="9" id="KW-1185">Reference proteome</keyword>
<evidence type="ECO:0000256" key="2">
    <source>
        <dbReference type="ARBA" id="ARBA00022729"/>
    </source>
</evidence>
<dbReference type="NCBIfam" id="NF033216">
    <property type="entry name" value="lipo_YgdI_YgdR"/>
    <property type="match status" value="1"/>
</dbReference>
<dbReference type="Gene3D" id="2.30.30.100">
    <property type="match status" value="1"/>
</dbReference>
<evidence type="ECO:0000259" key="7">
    <source>
        <dbReference type="Pfam" id="PF06004"/>
    </source>
</evidence>
<protein>
    <recommendedName>
        <fullName evidence="7">Lipoprotein YgdI/YgdR-like SH3-like domain-containing protein</fullName>
    </recommendedName>
</protein>
<evidence type="ECO:0000313" key="9">
    <source>
        <dbReference type="Proteomes" id="UP000288794"/>
    </source>
</evidence>
<keyword evidence="3" id="KW-0472">Membrane</keyword>
<dbReference type="SUPFAM" id="SSF50182">
    <property type="entry name" value="Sm-like ribonucleoproteins"/>
    <property type="match status" value="1"/>
</dbReference>
<reference evidence="8 9" key="1">
    <citation type="submission" date="2014-04" db="EMBL/GenBank/DDBJ databases">
        <title>Draft genome sequence of Pantoea beijingensis strain LMG 27579, an emerging pathogen to Pleurotus eryngii with potential industrial application.</title>
        <authorList>
            <person name="Xu F."/>
            <person name="Liu Y."/>
            <person name="Wang S."/>
            <person name="Yin Y."/>
            <person name="Ma Y."/>
            <person name="Zhao S."/>
            <person name="Rong C."/>
        </authorList>
    </citation>
    <scope>NUCLEOTIDE SEQUENCE [LARGE SCALE GENOMIC DNA]</scope>
    <source>
        <strain evidence="8 9">LMG 27579</strain>
    </source>
</reference>
<sequence>MKKLMVPALLLSFLVAGCQANQAIHTTDGQTIITKGKPEIDKSTGLVSYYDASTGKKAQINRNQIKDMGELDN</sequence>
<dbReference type="InterPro" id="IPR010305">
    <property type="entry name" value="YgdI/YgdR-like"/>
</dbReference>
<keyword evidence="4" id="KW-0564">Palmitate</keyword>
<dbReference type="EMBL" id="JMEE01000044">
    <property type="protein sequence ID" value="RWR00944.1"/>
    <property type="molecule type" value="Genomic_DNA"/>
</dbReference>
<dbReference type="InterPro" id="IPR010920">
    <property type="entry name" value="LSM_dom_sf"/>
</dbReference>
<feature type="domain" description="Lipoprotein YgdI/YgdR-like SH3-like" evidence="7">
    <location>
        <begin position="23"/>
        <end position="69"/>
    </location>
</feature>
<dbReference type="AlphaFoldDB" id="A0A443IA35"/>
<dbReference type="PANTHER" id="PTHR37011">
    <property type="entry name" value="POT FAMILY PEPTIDE TRANSPORT PROTEIN-RELATED"/>
    <property type="match status" value="1"/>
</dbReference>
<name>A0A443IA35_9GAMM</name>
<dbReference type="InterPro" id="IPR047807">
    <property type="entry name" value="YgdI/YgdR-like_SH3-like"/>
</dbReference>
<evidence type="ECO:0000256" key="5">
    <source>
        <dbReference type="ARBA" id="ARBA00023288"/>
    </source>
</evidence>
<comment type="caution">
    <text evidence="8">The sequence shown here is derived from an EMBL/GenBank/DDBJ whole genome shotgun (WGS) entry which is preliminary data.</text>
</comment>
<keyword evidence="5" id="KW-0449">Lipoprotein</keyword>
<keyword evidence="2 6" id="KW-0732">Signal</keyword>
<organism evidence="8 9">
    <name type="scientific">[Pantoea] beijingensis</name>
    <dbReference type="NCBI Taxonomy" id="1324864"/>
    <lineage>
        <taxon>Bacteria</taxon>
        <taxon>Pseudomonadati</taxon>
        <taxon>Pseudomonadota</taxon>
        <taxon>Gammaproteobacteria</taxon>
        <taxon>Enterobacterales</taxon>
        <taxon>Erwiniaceae</taxon>
        <taxon>Erwinia</taxon>
    </lineage>
</organism>
<keyword evidence="1" id="KW-1003">Cell membrane</keyword>
<evidence type="ECO:0000256" key="4">
    <source>
        <dbReference type="ARBA" id="ARBA00023139"/>
    </source>
</evidence>